<organism evidence="1 2">
    <name type="scientific">Daphnia magna</name>
    <dbReference type="NCBI Taxonomy" id="35525"/>
    <lineage>
        <taxon>Eukaryota</taxon>
        <taxon>Metazoa</taxon>
        <taxon>Ecdysozoa</taxon>
        <taxon>Arthropoda</taxon>
        <taxon>Crustacea</taxon>
        <taxon>Branchiopoda</taxon>
        <taxon>Diplostraca</taxon>
        <taxon>Cladocera</taxon>
        <taxon>Anomopoda</taxon>
        <taxon>Daphniidae</taxon>
        <taxon>Daphnia</taxon>
    </lineage>
</organism>
<accession>A0ABR0A8F4</accession>
<reference evidence="1 2" key="1">
    <citation type="journal article" date="2023" name="Nucleic Acids Res.">
        <title>The hologenome of Daphnia magna reveals possible DNA methylation and microbiome-mediated evolution of the host genome.</title>
        <authorList>
            <person name="Chaturvedi A."/>
            <person name="Li X."/>
            <person name="Dhandapani V."/>
            <person name="Marshall H."/>
            <person name="Kissane S."/>
            <person name="Cuenca-Cambronero M."/>
            <person name="Asole G."/>
            <person name="Calvet F."/>
            <person name="Ruiz-Romero M."/>
            <person name="Marangio P."/>
            <person name="Guigo R."/>
            <person name="Rago D."/>
            <person name="Mirbahai L."/>
            <person name="Eastwood N."/>
            <person name="Colbourne J.K."/>
            <person name="Zhou J."/>
            <person name="Mallon E."/>
            <person name="Orsini L."/>
        </authorList>
    </citation>
    <scope>NUCLEOTIDE SEQUENCE [LARGE SCALE GENOMIC DNA]</scope>
    <source>
        <strain evidence="1">LRV0_1</strain>
    </source>
</reference>
<comment type="caution">
    <text evidence="1">The sequence shown here is derived from an EMBL/GenBank/DDBJ whole genome shotgun (WGS) entry which is preliminary data.</text>
</comment>
<proteinExistence type="predicted"/>
<gene>
    <name evidence="1" type="ORF">OUZ56_003341</name>
</gene>
<protein>
    <submittedName>
        <fullName evidence="1">Uncharacterized protein</fullName>
    </submittedName>
</protein>
<keyword evidence="2" id="KW-1185">Reference proteome</keyword>
<evidence type="ECO:0000313" key="1">
    <source>
        <dbReference type="EMBL" id="KAK4021424.1"/>
    </source>
</evidence>
<name>A0ABR0A8F4_9CRUS</name>
<sequence length="78" mass="9123">MVSPEWTKRRISCMSLVTWTPRRKSNRLANSKLNPIDLDTHPEAEPQEELDIVACEKGDWLSLRRDESSAPWTTLRSW</sequence>
<dbReference type="Proteomes" id="UP001234178">
    <property type="component" value="Unassembled WGS sequence"/>
</dbReference>
<evidence type="ECO:0000313" key="2">
    <source>
        <dbReference type="Proteomes" id="UP001234178"/>
    </source>
</evidence>
<dbReference type="EMBL" id="JAOYFB010000036">
    <property type="protein sequence ID" value="KAK4021424.1"/>
    <property type="molecule type" value="Genomic_DNA"/>
</dbReference>